<dbReference type="EMBL" id="LOCK01000015">
    <property type="protein sequence ID" value="KTE92412.1"/>
    <property type="molecule type" value="Genomic_DNA"/>
</dbReference>
<dbReference type="InterPro" id="IPR053892">
    <property type="entry name" value="MoaF-like"/>
</dbReference>
<protein>
    <recommendedName>
        <fullName evidence="1">MoaF-like domain-containing protein</fullName>
    </recommendedName>
</protein>
<dbReference type="Proteomes" id="UP000054623">
    <property type="component" value="Unassembled WGS sequence"/>
</dbReference>
<comment type="caution">
    <text evidence="2">The sequence shown here is derived from an EMBL/GenBank/DDBJ whole genome shotgun (WGS) entry which is preliminary data.</text>
</comment>
<reference evidence="2 3" key="1">
    <citation type="submission" date="2015-12" db="EMBL/GenBank/DDBJ databases">
        <title>Draft Genome Sequence of Desulfitobacterium hafniense Strain DH, a Sulfate-reducing Bacterium Isolated from Paddy Soils.</title>
        <authorList>
            <person name="Bao P."/>
            <person name="Zhang X."/>
            <person name="Li G."/>
        </authorList>
    </citation>
    <scope>NUCLEOTIDE SEQUENCE [LARGE SCALE GENOMIC DNA]</scope>
    <source>
        <strain evidence="2 3">DH</strain>
    </source>
</reference>
<dbReference type="RefSeq" id="WP_058491005.1">
    <property type="nucleotide sequence ID" value="NZ_LOCK01000015.1"/>
</dbReference>
<accession>A0A0W1JL04</accession>
<dbReference type="OrthoDB" id="8441428at2"/>
<feature type="domain" description="MoaF-like" evidence="1">
    <location>
        <begin position="9"/>
        <end position="106"/>
    </location>
</feature>
<sequence>MNNRMIPVIGHKFLAEYGMFTAELYFESETNLTFTILEFPNSPNSVGHIEKVEIVRTEIRPNVYMVTWQESTRVTVTDIEDFENGIVYTNSTTPEMQFILLQGKLTPME</sequence>
<gene>
    <name evidence="2" type="ORF">AT727_19700</name>
</gene>
<evidence type="ECO:0000313" key="3">
    <source>
        <dbReference type="Proteomes" id="UP000054623"/>
    </source>
</evidence>
<proteinExistence type="predicted"/>
<name>A0A0W1JL04_DESHA</name>
<organism evidence="2 3">
    <name type="scientific">Desulfitobacterium hafniense</name>
    <name type="common">Desulfitobacterium frappieri</name>
    <dbReference type="NCBI Taxonomy" id="49338"/>
    <lineage>
        <taxon>Bacteria</taxon>
        <taxon>Bacillati</taxon>
        <taxon>Bacillota</taxon>
        <taxon>Clostridia</taxon>
        <taxon>Eubacteriales</taxon>
        <taxon>Desulfitobacteriaceae</taxon>
        <taxon>Desulfitobacterium</taxon>
    </lineage>
</organism>
<dbReference type="AlphaFoldDB" id="A0A0W1JL04"/>
<dbReference type="Pfam" id="PF22036">
    <property type="entry name" value="MoaF_like"/>
    <property type="match status" value="1"/>
</dbReference>
<dbReference type="InterPro" id="IPR012674">
    <property type="entry name" value="Calycin"/>
</dbReference>
<dbReference type="Gene3D" id="2.40.128.20">
    <property type="match status" value="1"/>
</dbReference>
<evidence type="ECO:0000313" key="2">
    <source>
        <dbReference type="EMBL" id="KTE92412.1"/>
    </source>
</evidence>
<evidence type="ECO:0000259" key="1">
    <source>
        <dbReference type="Pfam" id="PF22036"/>
    </source>
</evidence>